<dbReference type="RefSeq" id="WP_007278660.1">
    <property type="nucleotide sequence ID" value="NZ_ABCK01000008.1"/>
</dbReference>
<dbReference type="InterPro" id="IPR029063">
    <property type="entry name" value="SAM-dependent_MTases_sf"/>
</dbReference>
<evidence type="ECO:0000259" key="1">
    <source>
        <dbReference type="Pfam" id="PF13847"/>
    </source>
</evidence>
<dbReference type="InterPro" id="IPR025714">
    <property type="entry name" value="Methyltranfer_dom"/>
</dbReference>
<keyword evidence="3" id="KW-1185">Reference proteome</keyword>
<dbReference type="STRING" id="313628.LNTAR_20888"/>
<dbReference type="Pfam" id="PF13847">
    <property type="entry name" value="Methyltransf_31"/>
    <property type="match status" value="1"/>
</dbReference>
<dbReference type="OrthoDB" id="9784101at2"/>
<feature type="domain" description="Methyltransferase" evidence="1">
    <location>
        <begin position="67"/>
        <end position="191"/>
    </location>
</feature>
<dbReference type="Gene3D" id="3.40.50.150">
    <property type="entry name" value="Vaccinia Virus protein VP39"/>
    <property type="match status" value="1"/>
</dbReference>
<protein>
    <recommendedName>
        <fullName evidence="1">Methyltransferase domain-containing protein</fullName>
    </recommendedName>
</protein>
<dbReference type="AlphaFoldDB" id="A6DLA0"/>
<evidence type="ECO:0000313" key="3">
    <source>
        <dbReference type="Proteomes" id="UP000004947"/>
    </source>
</evidence>
<proteinExistence type="predicted"/>
<name>A6DLA0_9BACT</name>
<organism evidence="2 3">
    <name type="scientific">Lentisphaera araneosa HTCC2155</name>
    <dbReference type="NCBI Taxonomy" id="313628"/>
    <lineage>
        <taxon>Bacteria</taxon>
        <taxon>Pseudomonadati</taxon>
        <taxon>Lentisphaerota</taxon>
        <taxon>Lentisphaeria</taxon>
        <taxon>Lentisphaerales</taxon>
        <taxon>Lentisphaeraceae</taxon>
        <taxon>Lentisphaera</taxon>
    </lineage>
</organism>
<dbReference type="eggNOG" id="COG1889">
    <property type="taxonomic scope" value="Bacteria"/>
</dbReference>
<dbReference type="EMBL" id="ABCK01000008">
    <property type="protein sequence ID" value="EDM27702.1"/>
    <property type="molecule type" value="Genomic_DNA"/>
</dbReference>
<dbReference type="PANTHER" id="PTHR43861">
    <property type="entry name" value="TRANS-ACONITATE 2-METHYLTRANSFERASE-RELATED"/>
    <property type="match status" value="1"/>
</dbReference>
<dbReference type="Proteomes" id="UP000004947">
    <property type="component" value="Unassembled WGS sequence"/>
</dbReference>
<dbReference type="SUPFAM" id="SSF53335">
    <property type="entry name" value="S-adenosyl-L-methionine-dependent methyltransferases"/>
    <property type="match status" value="1"/>
</dbReference>
<evidence type="ECO:0000313" key="2">
    <source>
        <dbReference type="EMBL" id="EDM27702.1"/>
    </source>
</evidence>
<gene>
    <name evidence="2" type="ORF">LNTAR_20888</name>
</gene>
<sequence length="225" mass="25942">MHKLFLVLTFFTFAVFAENKINTSKPKVYMGRQIAWTMHCNAAHWLTRTEREKEENTSEMLRELKLKPGMVVADVGCGNGYHALTMAKTVGEKGKILCVDVQLKMLEFLQERAKEAGIKNCVSILGEFTDPKLPKNSVDLILLVDAYHEFTEPESMLKKMRESLKPEGVLVLVEFRKEDKKVPIKEDHKMSKVQMDKELTANGFKVVRSYDKLPWQHMVFYGKDK</sequence>
<reference evidence="2 3" key="1">
    <citation type="journal article" date="2010" name="J. Bacteriol.">
        <title>Genome sequence of Lentisphaera araneosa HTCC2155T, the type species of the order Lentisphaerales in the phylum Lentisphaerae.</title>
        <authorList>
            <person name="Thrash J.C."/>
            <person name="Cho J.C."/>
            <person name="Vergin K.L."/>
            <person name="Morris R.M."/>
            <person name="Giovannoni S.J."/>
        </authorList>
    </citation>
    <scope>NUCLEOTIDE SEQUENCE [LARGE SCALE GENOMIC DNA]</scope>
    <source>
        <strain evidence="2 3">HTCC2155</strain>
    </source>
</reference>
<accession>A6DLA0</accession>
<dbReference type="CDD" id="cd02440">
    <property type="entry name" value="AdoMet_MTases"/>
    <property type="match status" value="1"/>
</dbReference>
<comment type="caution">
    <text evidence="2">The sequence shown here is derived from an EMBL/GenBank/DDBJ whole genome shotgun (WGS) entry which is preliminary data.</text>
</comment>